<protein>
    <submittedName>
        <fullName evidence="3">Uncharacterized protein LOC107803650</fullName>
    </submittedName>
</protein>
<reference evidence="3" key="2">
    <citation type="submission" date="2025-08" db="UniProtKB">
        <authorList>
            <consortium name="RefSeq"/>
        </authorList>
    </citation>
    <scope>IDENTIFICATION</scope>
    <source>
        <tissue evidence="3">Leaf</tissue>
    </source>
</reference>
<keyword evidence="1" id="KW-1133">Transmembrane helix</keyword>
<dbReference type="GeneID" id="107803650"/>
<dbReference type="PaxDb" id="4097-A0A1S4B286"/>
<proteinExistence type="predicted"/>
<keyword evidence="1" id="KW-0812">Transmembrane</keyword>
<dbReference type="RefSeq" id="XP_016482903.1">
    <property type="nucleotide sequence ID" value="XM_016627417.1"/>
</dbReference>
<gene>
    <name evidence="3" type="primary">LOC107803650</name>
</gene>
<dbReference type="OMA" id="YPFCILA"/>
<evidence type="ECO:0000313" key="2">
    <source>
        <dbReference type="Proteomes" id="UP000790787"/>
    </source>
</evidence>
<evidence type="ECO:0000313" key="3">
    <source>
        <dbReference type="RefSeq" id="XP_016482903.1"/>
    </source>
</evidence>
<dbReference type="AlphaFoldDB" id="A0A1S4B286"/>
<accession>A0A1S4B286</accession>
<dbReference type="RefSeq" id="XP_016482903.1">
    <property type="nucleotide sequence ID" value="XM_016627417.2"/>
</dbReference>
<dbReference type="OrthoDB" id="1224760at2759"/>
<sequence length="199" mass="22545">MKAEIETKLWLSLFLAMYTAITFLLLADGTFVQQHHLEYSIVAFSFMMVFGLMGMNFLFEGGELPVLENRKYAKYCNLVGPVSCIFVILLLHDRQPISDCIYWVLLCAPVGSFSLIMMLRPVSTDMGSFYPFCILAFSISLRDYHYSGRTWETRAISALSLFLMFMRAHMETRAISAIAARKRALRDAVETSTVDGADA</sequence>
<keyword evidence="2" id="KW-1185">Reference proteome</keyword>
<organism evidence="2 3">
    <name type="scientific">Nicotiana tabacum</name>
    <name type="common">Common tobacco</name>
    <dbReference type="NCBI Taxonomy" id="4097"/>
    <lineage>
        <taxon>Eukaryota</taxon>
        <taxon>Viridiplantae</taxon>
        <taxon>Streptophyta</taxon>
        <taxon>Embryophyta</taxon>
        <taxon>Tracheophyta</taxon>
        <taxon>Spermatophyta</taxon>
        <taxon>Magnoliopsida</taxon>
        <taxon>eudicotyledons</taxon>
        <taxon>Gunneridae</taxon>
        <taxon>Pentapetalae</taxon>
        <taxon>asterids</taxon>
        <taxon>lamiids</taxon>
        <taxon>Solanales</taxon>
        <taxon>Solanaceae</taxon>
        <taxon>Nicotianoideae</taxon>
        <taxon>Nicotianeae</taxon>
        <taxon>Nicotiana</taxon>
    </lineage>
</organism>
<keyword evidence="1" id="KW-0472">Membrane</keyword>
<feature type="transmembrane region" description="Helical" evidence="1">
    <location>
        <begin position="9"/>
        <end position="27"/>
    </location>
</feature>
<feature type="transmembrane region" description="Helical" evidence="1">
    <location>
        <begin position="72"/>
        <end position="89"/>
    </location>
</feature>
<evidence type="ECO:0000256" key="1">
    <source>
        <dbReference type="SAM" id="Phobius"/>
    </source>
</evidence>
<dbReference type="Proteomes" id="UP000790787">
    <property type="component" value="Chromosome 7"/>
</dbReference>
<reference evidence="2" key="1">
    <citation type="journal article" date="2014" name="Nat. Commun.">
        <title>The tobacco genome sequence and its comparison with those of tomato and potato.</title>
        <authorList>
            <person name="Sierro N."/>
            <person name="Battey J.N."/>
            <person name="Ouadi S."/>
            <person name="Bakaher N."/>
            <person name="Bovet L."/>
            <person name="Willig A."/>
            <person name="Goepfert S."/>
            <person name="Peitsch M.C."/>
            <person name="Ivanov N.V."/>
        </authorList>
    </citation>
    <scope>NUCLEOTIDE SEQUENCE [LARGE SCALE GENOMIC DNA]</scope>
</reference>
<feature type="transmembrane region" description="Helical" evidence="1">
    <location>
        <begin position="101"/>
        <end position="119"/>
    </location>
</feature>
<feature type="transmembrane region" description="Helical" evidence="1">
    <location>
        <begin position="39"/>
        <end position="60"/>
    </location>
</feature>
<dbReference type="KEGG" id="nta:107803650"/>
<name>A0A1S4B286_TOBAC</name>